<dbReference type="KEGG" id="ppsc:EHS13_07825"/>
<dbReference type="InterPro" id="IPR050490">
    <property type="entry name" value="Bact_solute-bd_prot1"/>
</dbReference>
<dbReference type="PANTHER" id="PTHR43649:SF33">
    <property type="entry name" value="POLYGALACTURONAN_RHAMNOGALACTURONAN-BINDING PROTEIN YTCQ"/>
    <property type="match status" value="1"/>
</dbReference>
<accession>A0A6B8RE91</accession>
<keyword evidence="2 6" id="KW-0732">Signal</keyword>
<keyword evidence="3" id="KW-0472">Membrane</keyword>
<sequence>MKKKLLLQSLSLVIIMSMFAGCGKEAKTPVDSAAAPAASTAASTAAVVTEAPATEAPATAAPSTVKGKITFLNHRTDIAETKMKEYIAAFKVLYPEADVENQAVANQTDVLKVRAAANELADVSFVGGDAMKNVDYPKFFLPIDDLGFAGKVLFESQNIIDGKLYAVSSGGSITGVLYNKKAYAAAGITKTPVTLDEFYAACELLKAKGIVPVATNYFAKWPLDQYAALAYSIADDVALKDKNAKIDAPYTMDSPYGKALEILRTLADKKYTEKDLFSTDWETSKKDLASGKFAMAVLGNWAVPQIIESGSTSEDIGFFPMPVDNSGKLVSPIGSDAFIAISKNSKNIDTAKAFVKFFVEQSGYDNDSGFVPALKATKSTVPQIADFMAANPKLLETGPTLEYTNKVSNKAQFAFPDFAQEYMVEPDKQKVLDRWNKKWADARKVVTE</sequence>
<organism evidence="7 8">
    <name type="scientific">Paenibacillus psychroresistens</name>
    <dbReference type="NCBI Taxonomy" id="1778678"/>
    <lineage>
        <taxon>Bacteria</taxon>
        <taxon>Bacillati</taxon>
        <taxon>Bacillota</taxon>
        <taxon>Bacilli</taxon>
        <taxon>Bacillales</taxon>
        <taxon>Paenibacillaceae</taxon>
        <taxon>Paenibacillus</taxon>
    </lineage>
</organism>
<evidence type="ECO:0000256" key="2">
    <source>
        <dbReference type="ARBA" id="ARBA00022729"/>
    </source>
</evidence>
<evidence type="ECO:0000313" key="7">
    <source>
        <dbReference type="EMBL" id="QGQ94791.1"/>
    </source>
</evidence>
<keyword evidence="4" id="KW-0564">Palmitate</keyword>
<gene>
    <name evidence="7" type="ORF">EHS13_07825</name>
</gene>
<name>A0A6B8RE91_9BACL</name>
<evidence type="ECO:0000256" key="5">
    <source>
        <dbReference type="ARBA" id="ARBA00023288"/>
    </source>
</evidence>
<dbReference type="Proteomes" id="UP000426246">
    <property type="component" value="Chromosome"/>
</dbReference>
<dbReference type="Pfam" id="PF01547">
    <property type="entry name" value="SBP_bac_1"/>
    <property type="match status" value="1"/>
</dbReference>
<keyword evidence="8" id="KW-1185">Reference proteome</keyword>
<evidence type="ECO:0000256" key="1">
    <source>
        <dbReference type="ARBA" id="ARBA00022475"/>
    </source>
</evidence>
<dbReference type="AlphaFoldDB" id="A0A6B8RE91"/>
<evidence type="ECO:0000256" key="4">
    <source>
        <dbReference type="ARBA" id="ARBA00023139"/>
    </source>
</evidence>
<reference evidence="8" key="1">
    <citation type="submission" date="2018-11" db="EMBL/GenBank/DDBJ databases">
        <title>Complete genome sequence of Paenibacillus sp. ML311-T8.</title>
        <authorList>
            <person name="Nam Y.-D."/>
            <person name="Kang J."/>
            <person name="Chung W.-H."/>
            <person name="Park Y.S."/>
        </authorList>
    </citation>
    <scope>NUCLEOTIDE SEQUENCE [LARGE SCALE GENOMIC DNA]</scope>
    <source>
        <strain evidence="8">ML311-T8</strain>
    </source>
</reference>
<dbReference type="EMBL" id="CP034235">
    <property type="protein sequence ID" value="QGQ94791.1"/>
    <property type="molecule type" value="Genomic_DNA"/>
</dbReference>
<feature type="chain" id="PRO_5039322255" evidence="6">
    <location>
        <begin position="21"/>
        <end position="448"/>
    </location>
</feature>
<dbReference type="RefSeq" id="WP_155699800.1">
    <property type="nucleotide sequence ID" value="NZ_CP034235.1"/>
</dbReference>
<evidence type="ECO:0000256" key="6">
    <source>
        <dbReference type="SAM" id="SignalP"/>
    </source>
</evidence>
<dbReference type="PROSITE" id="PS51257">
    <property type="entry name" value="PROKAR_LIPOPROTEIN"/>
    <property type="match status" value="1"/>
</dbReference>
<dbReference type="Gene3D" id="3.40.190.10">
    <property type="entry name" value="Periplasmic binding protein-like II"/>
    <property type="match status" value="2"/>
</dbReference>
<keyword evidence="1" id="KW-1003">Cell membrane</keyword>
<evidence type="ECO:0000256" key="3">
    <source>
        <dbReference type="ARBA" id="ARBA00023136"/>
    </source>
</evidence>
<dbReference type="OrthoDB" id="2060074at2"/>
<dbReference type="SUPFAM" id="SSF53850">
    <property type="entry name" value="Periplasmic binding protein-like II"/>
    <property type="match status" value="1"/>
</dbReference>
<dbReference type="InterPro" id="IPR006059">
    <property type="entry name" value="SBP"/>
</dbReference>
<dbReference type="PANTHER" id="PTHR43649">
    <property type="entry name" value="ARABINOSE-BINDING PROTEIN-RELATED"/>
    <property type="match status" value="1"/>
</dbReference>
<evidence type="ECO:0000313" key="8">
    <source>
        <dbReference type="Proteomes" id="UP000426246"/>
    </source>
</evidence>
<proteinExistence type="predicted"/>
<protein>
    <submittedName>
        <fullName evidence="7">Extracellular solute-binding protein</fullName>
    </submittedName>
</protein>
<feature type="signal peptide" evidence="6">
    <location>
        <begin position="1"/>
        <end position="20"/>
    </location>
</feature>
<keyword evidence="5" id="KW-0449">Lipoprotein</keyword>